<name>A0A241RMS5_LACPE</name>
<dbReference type="Proteomes" id="UP001263852">
    <property type="component" value="Unassembled WGS sequence"/>
</dbReference>
<protein>
    <recommendedName>
        <fullName evidence="11">DNA-binding protein</fullName>
    </recommendedName>
</protein>
<dbReference type="GeneID" id="49392941"/>
<dbReference type="EMBL" id="RDCL01000093">
    <property type="protein sequence ID" value="RMW52153.1"/>
    <property type="molecule type" value="Genomic_DNA"/>
</dbReference>
<dbReference type="Proteomes" id="UP000281061">
    <property type="component" value="Unassembled WGS sequence"/>
</dbReference>
<gene>
    <name evidence="4" type="ORF">C6Y08_07795</name>
    <name evidence="6" type="ORF">D6U17_14830</name>
    <name evidence="5" type="ORF">D6U18_11400</name>
    <name evidence="1" type="ORF">OOJ94_03390</name>
    <name evidence="2" type="ORF">RI536_10075</name>
    <name evidence="3" type="ORF">RI555_13905</name>
</gene>
<dbReference type="EMBL" id="JAVLAO010000001">
    <property type="protein sequence ID" value="MDT7040053.1"/>
    <property type="molecule type" value="Genomic_DNA"/>
</dbReference>
<evidence type="ECO:0000313" key="5">
    <source>
        <dbReference type="EMBL" id="RMW46116.1"/>
    </source>
</evidence>
<reference evidence="1" key="3">
    <citation type="submission" date="2022-11" db="EMBL/GenBank/DDBJ databases">
        <authorList>
            <person name="Wang Z."/>
        </authorList>
    </citation>
    <scope>NUCLEOTIDE SEQUENCE</scope>
    <source>
        <strain evidence="1">P2000</strain>
    </source>
</reference>
<sequence>MESNDISLSLPSKVLEPIKQELTGIIKSVFKSMMDREALPYWMKKQEAQIYMNVSDKTLDKFIVDGLRVSVVDGVQRISKKSADKYYEDHEL</sequence>
<evidence type="ECO:0000313" key="4">
    <source>
        <dbReference type="EMBL" id="PRO94852.1"/>
    </source>
</evidence>
<organism evidence="1 10">
    <name type="scientific">Lactiplantibacillus pentosus</name>
    <name type="common">Lactobacillus pentosus</name>
    <dbReference type="NCBI Taxonomy" id="1589"/>
    <lineage>
        <taxon>Bacteria</taxon>
        <taxon>Bacillati</taxon>
        <taxon>Bacillota</taxon>
        <taxon>Bacilli</taxon>
        <taxon>Lactobacillales</taxon>
        <taxon>Lactobacillaceae</taxon>
        <taxon>Lactiplantibacillus</taxon>
    </lineage>
</organism>
<evidence type="ECO:0008006" key="11">
    <source>
        <dbReference type="Google" id="ProtNLM"/>
    </source>
</evidence>
<reference evidence="1" key="4">
    <citation type="journal article" date="2023" name="Front Nutr">
        <title>Lactiplantibacillus pentosus P2020 protects the hyperuricemia and renal inflammation in mice.</title>
        <authorList>
            <person name="Wang Z."/>
            <person name="Song L."/>
            <person name="Li X."/>
            <person name="Xiao Y."/>
            <person name="Huang Y."/>
            <person name="Zhang Y."/>
            <person name="Li J."/>
            <person name="Li M."/>
            <person name="Ren Z."/>
        </authorList>
    </citation>
    <scope>NUCLEOTIDE SEQUENCE</scope>
    <source>
        <strain evidence="1">P2000</strain>
    </source>
</reference>
<comment type="caution">
    <text evidence="1">The sequence shown here is derived from an EMBL/GenBank/DDBJ whole genome shotgun (WGS) entry which is preliminary data.</text>
</comment>
<evidence type="ECO:0000313" key="10">
    <source>
        <dbReference type="Proteomes" id="UP001151834"/>
    </source>
</evidence>
<dbReference type="RefSeq" id="WP_050339256.1">
    <property type="nucleotide sequence ID" value="NZ_BJZC01000161.1"/>
</dbReference>
<keyword evidence="7" id="KW-1185">Reference proteome</keyword>
<dbReference type="Proteomes" id="UP000276249">
    <property type="component" value="Unassembled WGS sequence"/>
</dbReference>
<evidence type="ECO:0000313" key="7">
    <source>
        <dbReference type="Proteomes" id="UP000238378"/>
    </source>
</evidence>
<reference evidence="4 7" key="1">
    <citation type="submission" date="2018-03" db="EMBL/GenBank/DDBJ databases">
        <title>Draft Genome Sequences of six Lactobacillus pentosus Strains Isolated from Brines of Traditionally Fermented Spanish-Style Green Table Olives.</title>
        <authorList>
            <person name="Calero-Delgado B."/>
            <person name="Martin-Platero A.M."/>
            <person name="Perez-Pulido A.J."/>
            <person name="Benitez-Cabello A."/>
            <person name="Casimiro-Soriguer C.S."/>
            <person name="Martinez-Bueno M."/>
            <person name="Arroyo-Lopez F.N."/>
            <person name="Rodriguez-Gomez F."/>
            <person name="Bautista-Gallego J."/>
            <person name="Garrido-Fernandez A."/>
            <person name="Jimenez-Diaz R."/>
        </authorList>
    </citation>
    <scope>NUCLEOTIDE SEQUENCE [LARGE SCALE GENOMIC DNA]</scope>
    <source>
        <strain evidence="4 7">IG2</strain>
    </source>
</reference>
<dbReference type="EMBL" id="JAVLAQ010000001">
    <property type="protein sequence ID" value="MDT6990438.1"/>
    <property type="molecule type" value="Genomic_DNA"/>
</dbReference>
<dbReference type="Proteomes" id="UP001151834">
    <property type="component" value="Unassembled WGS sequence"/>
</dbReference>
<dbReference type="AlphaFoldDB" id="A0A241RMS5"/>
<accession>A0A241RMS5</accession>
<dbReference type="Proteomes" id="UP000238378">
    <property type="component" value="Unassembled WGS sequence"/>
</dbReference>
<evidence type="ECO:0000313" key="9">
    <source>
        <dbReference type="Proteomes" id="UP000281061"/>
    </source>
</evidence>
<proteinExistence type="predicted"/>
<dbReference type="EMBL" id="JAPEQV010000003">
    <property type="protein sequence ID" value="MDF2311856.1"/>
    <property type="molecule type" value="Genomic_DNA"/>
</dbReference>
<reference evidence="8 9" key="2">
    <citation type="submission" date="2018-10" db="EMBL/GenBank/DDBJ databases">
        <title>Genome sequences of five Lactobacillus pentosus strains isolated from brines of traditionally fermented spanish-style green table olives and differences between them.</title>
        <authorList>
            <person name="Jimenez Diaz R."/>
        </authorList>
    </citation>
    <scope>NUCLEOTIDE SEQUENCE [LARGE SCALE GENOMIC DNA]</scope>
    <source>
        <strain evidence="5 8">IG10</strain>
        <strain evidence="6 9">IG8</strain>
    </source>
</reference>
<evidence type="ECO:0000313" key="8">
    <source>
        <dbReference type="Proteomes" id="UP000276249"/>
    </source>
</evidence>
<evidence type="ECO:0000313" key="2">
    <source>
        <dbReference type="EMBL" id="MDT6990438.1"/>
    </source>
</evidence>
<evidence type="ECO:0000313" key="1">
    <source>
        <dbReference type="EMBL" id="MDF2311856.1"/>
    </source>
</evidence>
<dbReference type="OrthoDB" id="2329255at2"/>
<dbReference type="Proteomes" id="UP001267003">
    <property type="component" value="Unassembled WGS sequence"/>
</dbReference>
<reference evidence="2" key="5">
    <citation type="submission" date="2023-08" db="EMBL/GenBank/DDBJ databases">
        <authorList>
            <person name="Page C.A."/>
            <person name="Perez-Diaz I.M."/>
        </authorList>
    </citation>
    <scope>NUCLEOTIDE SEQUENCE</scope>
    <source>
        <strain evidence="3">1.8.9</strain>
        <strain evidence="2">7.8.46</strain>
    </source>
</reference>
<dbReference type="EMBL" id="RDCJ01000100">
    <property type="protein sequence ID" value="RMW46116.1"/>
    <property type="molecule type" value="Genomic_DNA"/>
</dbReference>
<dbReference type="EMBL" id="PVOB01000123">
    <property type="protein sequence ID" value="PRO94852.1"/>
    <property type="molecule type" value="Genomic_DNA"/>
</dbReference>
<evidence type="ECO:0000313" key="6">
    <source>
        <dbReference type="EMBL" id="RMW52153.1"/>
    </source>
</evidence>
<evidence type="ECO:0000313" key="3">
    <source>
        <dbReference type="EMBL" id="MDT7040053.1"/>
    </source>
</evidence>